<sequence length="200" mass="20840">MSARSAGAKRPGVYSTSYLLAAAAIAAATAILLIGGNWISYATAAVPWLNGVTLGLWVLPFALALRLLPLPGTTLLVALIAGIVMGPFQPDGFRAVYVNLWYAFFFEVVFAVTLYRVWKTWLFVLAGALGGAIWGVTVALAIDAASMVPGVVAATILIPTVSGALGAWLGVVVADALIARGVGTTTRKRLEQRRRAAAVG</sequence>
<organism evidence="2 3">
    <name type="scientific">Agromyces larvae</name>
    <dbReference type="NCBI Taxonomy" id="2929802"/>
    <lineage>
        <taxon>Bacteria</taxon>
        <taxon>Bacillati</taxon>
        <taxon>Actinomycetota</taxon>
        <taxon>Actinomycetes</taxon>
        <taxon>Micrococcales</taxon>
        <taxon>Microbacteriaceae</taxon>
        <taxon>Agromyces</taxon>
    </lineage>
</organism>
<dbReference type="Proteomes" id="UP000832097">
    <property type="component" value="Chromosome"/>
</dbReference>
<gene>
    <name evidence="2" type="ORF">MTO99_10215</name>
</gene>
<feature type="transmembrane region" description="Helical" evidence="1">
    <location>
        <begin position="12"/>
        <end position="39"/>
    </location>
</feature>
<accession>A0ABY4BTP4</accession>
<reference evidence="2 3" key="1">
    <citation type="submission" date="2022-03" db="EMBL/GenBank/DDBJ databases">
        <title>Mucilaginibacter sp. isolated from the gut of Protaetia brevitarsis seulensis larvae.</title>
        <authorList>
            <person name="Won M."/>
            <person name="Kim S.-J."/>
            <person name="Kwon S.-W."/>
        </authorList>
    </citation>
    <scope>NUCLEOTIDE SEQUENCE [LARGE SCALE GENOMIC DNA]</scope>
    <source>
        <strain evidence="2 3">CFWR-12</strain>
    </source>
</reference>
<feature type="transmembrane region" description="Helical" evidence="1">
    <location>
        <begin position="45"/>
        <end position="65"/>
    </location>
</feature>
<dbReference type="InterPro" id="IPR017195">
    <property type="entry name" value="ABC_thiamin-permease_prd"/>
</dbReference>
<dbReference type="Pfam" id="PF09819">
    <property type="entry name" value="ABC_cobalt"/>
    <property type="match status" value="1"/>
</dbReference>
<dbReference type="EMBL" id="CP094528">
    <property type="protein sequence ID" value="UOE42573.1"/>
    <property type="molecule type" value="Genomic_DNA"/>
</dbReference>
<evidence type="ECO:0000256" key="1">
    <source>
        <dbReference type="SAM" id="Phobius"/>
    </source>
</evidence>
<protein>
    <submittedName>
        <fullName evidence="2">ECF transporter S component</fullName>
    </submittedName>
</protein>
<feature type="transmembrane region" description="Helical" evidence="1">
    <location>
        <begin position="95"/>
        <end position="115"/>
    </location>
</feature>
<feature type="transmembrane region" description="Helical" evidence="1">
    <location>
        <begin position="72"/>
        <end position="89"/>
    </location>
</feature>
<evidence type="ECO:0000313" key="2">
    <source>
        <dbReference type="EMBL" id="UOE42573.1"/>
    </source>
</evidence>
<keyword evidence="1" id="KW-0812">Transmembrane</keyword>
<keyword evidence="1" id="KW-0472">Membrane</keyword>
<feature type="transmembrane region" description="Helical" evidence="1">
    <location>
        <begin position="154"/>
        <end position="179"/>
    </location>
</feature>
<dbReference type="RefSeq" id="WP_243553517.1">
    <property type="nucleotide sequence ID" value="NZ_CP094528.1"/>
</dbReference>
<name>A0ABY4BTP4_9MICO</name>
<feature type="transmembrane region" description="Helical" evidence="1">
    <location>
        <begin position="122"/>
        <end position="142"/>
    </location>
</feature>
<proteinExistence type="predicted"/>
<keyword evidence="3" id="KW-1185">Reference proteome</keyword>
<evidence type="ECO:0000313" key="3">
    <source>
        <dbReference type="Proteomes" id="UP000832097"/>
    </source>
</evidence>
<keyword evidence="1" id="KW-1133">Transmembrane helix</keyword>